<proteinExistence type="predicted"/>
<sequence length="109" mass="12290">MSGTRILLFGSFLLLYLSSHSVQAFADVERPFVKQRRAVGDVVAQCCVCRGMRRRDRMEVTLVKLDDRSSVVLSAQFFFSYHHVVDCDTQAMADLVSERDAAGVDAREE</sequence>
<dbReference type="AlphaFoldDB" id="U6MFD3"/>
<organism evidence="2 3">
    <name type="scientific">Eimeria necatrix</name>
    <dbReference type="NCBI Taxonomy" id="51315"/>
    <lineage>
        <taxon>Eukaryota</taxon>
        <taxon>Sar</taxon>
        <taxon>Alveolata</taxon>
        <taxon>Apicomplexa</taxon>
        <taxon>Conoidasida</taxon>
        <taxon>Coccidia</taxon>
        <taxon>Eucoccidiorida</taxon>
        <taxon>Eimeriorina</taxon>
        <taxon>Eimeriidae</taxon>
        <taxon>Eimeria</taxon>
    </lineage>
</organism>
<dbReference type="VEuPathDB" id="ToxoDB:ENH_00029910"/>
<accession>U6MFD3</accession>
<keyword evidence="3" id="KW-1185">Reference proteome</keyword>
<evidence type="ECO:0000313" key="3">
    <source>
        <dbReference type="Proteomes" id="UP000030754"/>
    </source>
</evidence>
<name>U6MFD3_9EIME</name>
<evidence type="ECO:0000313" key="2">
    <source>
        <dbReference type="EMBL" id="CDJ62957.1"/>
    </source>
</evidence>
<reference evidence="2" key="2">
    <citation type="submission" date="2013-10" db="EMBL/GenBank/DDBJ databases">
        <authorList>
            <person name="Aslett M."/>
        </authorList>
    </citation>
    <scope>NUCLEOTIDE SEQUENCE [LARGE SCALE GENOMIC DNA]</scope>
    <source>
        <strain evidence="2">Houghton</strain>
    </source>
</reference>
<keyword evidence="1" id="KW-0732">Signal</keyword>
<dbReference type="Proteomes" id="UP000030754">
    <property type="component" value="Unassembled WGS sequence"/>
</dbReference>
<dbReference type="GeneID" id="25473156"/>
<feature type="chain" id="PRO_5004673572" evidence="1">
    <location>
        <begin position="25"/>
        <end position="109"/>
    </location>
</feature>
<dbReference type="EMBL" id="HG722648">
    <property type="protein sequence ID" value="CDJ62957.1"/>
    <property type="molecule type" value="Genomic_DNA"/>
</dbReference>
<dbReference type="RefSeq" id="XP_013440319.1">
    <property type="nucleotide sequence ID" value="XM_013584865.1"/>
</dbReference>
<protein>
    <submittedName>
        <fullName evidence="2">Uncharacterized protein</fullName>
    </submittedName>
</protein>
<feature type="signal peptide" evidence="1">
    <location>
        <begin position="1"/>
        <end position="24"/>
    </location>
</feature>
<reference evidence="2" key="1">
    <citation type="submission" date="2013-10" db="EMBL/GenBank/DDBJ databases">
        <title>Genomic analysis of the causative agents of coccidiosis in chickens.</title>
        <authorList>
            <person name="Reid A.J."/>
            <person name="Blake D."/>
            <person name="Billington K."/>
            <person name="Browne H."/>
            <person name="Dunn M."/>
            <person name="Hung S."/>
            <person name="Kawahara F."/>
            <person name="Miranda-Saavedra D."/>
            <person name="Mourier T."/>
            <person name="Nagra H."/>
            <person name="Otto T.D."/>
            <person name="Rawlings N."/>
            <person name="Sanchez A."/>
            <person name="Sanders M."/>
            <person name="Subramaniam C."/>
            <person name="Tay Y."/>
            <person name="Dear P."/>
            <person name="Doerig C."/>
            <person name="Gruber A."/>
            <person name="Parkinson J."/>
            <person name="Shirley M."/>
            <person name="Wan K.L."/>
            <person name="Berriman M."/>
            <person name="Tomley F."/>
            <person name="Pain A."/>
        </authorList>
    </citation>
    <scope>NUCLEOTIDE SEQUENCE [LARGE SCALE GENOMIC DNA]</scope>
    <source>
        <strain evidence="2">Houghton</strain>
    </source>
</reference>
<gene>
    <name evidence="2" type="ORF">ENH_00029910</name>
</gene>
<evidence type="ECO:0000256" key="1">
    <source>
        <dbReference type="SAM" id="SignalP"/>
    </source>
</evidence>